<keyword evidence="1" id="KW-1133">Transmembrane helix</keyword>
<dbReference type="Proteomes" id="UP000282454">
    <property type="component" value="Unassembled WGS sequence"/>
</dbReference>
<organism evidence="2 3">
    <name type="scientific">Actinokineospora cianjurensis</name>
    <dbReference type="NCBI Taxonomy" id="585224"/>
    <lineage>
        <taxon>Bacteria</taxon>
        <taxon>Bacillati</taxon>
        <taxon>Actinomycetota</taxon>
        <taxon>Actinomycetes</taxon>
        <taxon>Pseudonocardiales</taxon>
        <taxon>Pseudonocardiaceae</taxon>
        <taxon>Actinokineospora</taxon>
    </lineage>
</organism>
<reference evidence="2 3" key="1">
    <citation type="submission" date="2018-10" db="EMBL/GenBank/DDBJ databases">
        <title>Genomic Encyclopedia of Archaeal and Bacterial Type Strains, Phase II (KMG-II): from individual species to whole genera.</title>
        <authorList>
            <person name="Goeker M."/>
        </authorList>
    </citation>
    <scope>NUCLEOTIDE SEQUENCE [LARGE SCALE GENOMIC DNA]</scope>
    <source>
        <strain evidence="2 3">DSM 45657</strain>
    </source>
</reference>
<evidence type="ECO:0000313" key="3">
    <source>
        <dbReference type="Proteomes" id="UP000282454"/>
    </source>
</evidence>
<accession>A0A421AXW2</accession>
<evidence type="ECO:0000313" key="2">
    <source>
        <dbReference type="EMBL" id="RLK54666.1"/>
    </source>
</evidence>
<proteinExistence type="predicted"/>
<keyword evidence="3" id="KW-1185">Reference proteome</keyword>
<keyword evidence="1" id="KW-0812">Transmembrane</keyword>
<feature type="transmembrane region" description="Helical" evidence="1">
    <location>
        <begin position="10"/>
        <end position="28"/>
    </location>
</feature>
<gene>
    <name evidence="2" type="ORF">CLV68_5699</name>
</gene>
<comment type="caution">
    <text evidence="2">The sequence shown here is derived from an EMBL/GenBank/DDBJ whole genome shotgun (WGS) entry which is preliminary data.</text>
</comment>
<name>A0A421AXW2_9PSEU</name>
<evidence type="ECO:0000256" key="1">
    <source>
        <dbReference type="SAM" id="Phobius"/>
    </source>
</evidence>
<protein>
    <submittedName>
        <fullName evidence="2">Uncharacterized protein</fullName>
    </submittedName>
</protein>
<dbReference type="EMBL" id="RCDD01000006">
    <property type="protein sequence ID" value="RLK54666.1"/>
    <property type="molecule type" value="Genomic_DNA"/>
</dbReference>
<sequence>MARLLTNVKFWLLAVIVTWITVVTVIIAETPGT</sequence>
<dbReference type="AlphaFoldDB" id="A0A421AXW2"/>
<keyword evidence="1" id="KW-0472">Membrane</keyword>